<evidence type="ECO:0008006" key="3">
    <source>
        <dbReference type="Google" id="ProtNLM"/>
    </source>
</evidence>
<evidence type="ECO:0000313" key="1">
    <source>
        <dbReference type="EMBL" id="TDD11224.1"/>
    </source>
</evidence>
<dbReference type="EMBL" id="SMKO01000009">
    <property type="protein sequence ID" value="TDD11224.1"/>
    <property type="molecule type" value="Genomic_DNA"/>
</dbReference>
<reference evidence="1 2" key="1">
    <citation type="submission" date="2019-03" db="EMBL/GenBank/DDBJ databases">
        <title>Draft genome sequences of novel Actinobacteria.</title>
        <authorList>
            <person name="Sahin N."/>
            <person name="Ay H."/>
            <person name="Saygin H."/>
        </authorList>
    </citation>
    <scope>NUCLEOTIDE SEQUENCE [LARGE SCALE GENOMIC DNA]</scope>
    <source>
        <strain evidence="1 2">KC310</strain>
    </source>
</reference>
<evidence type="ECO:0000313" key="2">
    <source>
        <dbReference type="Proteomes" id="UP000295258"/>
    </source>
</evidence>
<dbReference type="Proteomes" id="UP000295258">
    <property type="component" value="Unassembled WGS sequence"/>
</dbReference>
<dbReference type="AlphaFoldDB" id="A0A4R4W6D4"/>
<proteinExistence type="predicted"/>
<accession>A0A4R4W6D4</accession>
<comment type="caution">
    <text evidence="1">The sequence shown here is derived from an EMBL/GenBank/DDBJ whole genome shotgun (WGS) entry which is preliminary data.</text>
</comment>
<keyword evidence="2" id="KW-1185">Reference proteome</keyword>
<dbReference type="RefSeq" id="WP_132592845.1">
    <property type="nucleotide sequence ID" value="NZ_SMKO01000009.1"/>
</dbReference>
<name>A0A4R4W6D4_9ACTN</name>
<protein>
    <recommendedName>
        <fullName evidence="3">PE domain-containing protein</fullName>
    </recommendedName>
</protein>
<sequence length="107" mass="11843">MAAELDIDFPLLARYTDGVGDVHGHSQEAARAYLAEMASYGRPWGSNNEVGQAIDMCFGAVHEAYTQCQQDNLEDYASYPDALRRMADVYRSAQDASTAQIRQTFEG</sequence>
<gene>
    <name evidence="1" type="ORF">E1292_06070</name>
</gene>
<organism evidence="1 2">
    <name type="scientific">Nonomuraea deserti</name>
    <dbReference type="NCBI Taxonomy" id="1848322"/>
    <lineage>
        <taxon>Bacteria</taxon>
        <taxon>Bacillati</taxon>
        <taxon>Actinomycetota</taxon>
        <taxon>Actinomycetes</taxon>
        <taxon>Streptosporangiales</taxon>
        <taxon>Streptosporangiaceae</taxon>
        <taxon>Nonomuraea</taxon>
    </lineage>
</organism>